<dbReference type="GO" id="GO:0004641">
    <property type="term" value="F:phosphoribosylformylglycinamidine cyclo-ligase activity"/>
    <property type="evidence" value="ECO:0007669"/>
    <property type="project" value="UniProtKB-EC"/>
</dbReference>
<keyword evidence="6" id="KW-0067">ATP-binding</keyword>
<evidence type="ECO:0000256" key="7">
    <source>
        <dbReference type="ARBA" id="ARBA00031908"/>
    </source>
</evidence>
<dbReference type="EC" id="6.3.3.1" evidence="3"/>
<gene>
    <name evidence="13" type="ORF">Sjap_006916</name>
</gene>
<dbReference type="GO" id="GO:0004637">
    <property type="term" value="F:phosphoribosylamine-glycine ligase activity"/>
    <property type="evidence" value="ECO:0007669"/>
    <property type="project" value="TreeGrafter"/>
</dbReference>
<evidence type="ECO:0000313" key="14">
    <source>
        <dbReference type="Proteomes" id="UP001417504"/>
    </source>
</evidence>
<dbReference type="GO" id="GO:0005829">
    <property type="term" value="C:cytosol"/>
    <property type="evidence" value="ECO:0007669"/>
    <property type="project" value="TreeGrafter"/>
</dbReference>
<evidence type="ECO:0000256" key="6">
    <source>
        <dbReference type="ARBA" id="ARBA00022840"/>
    </source>
</evidence>
<dbReference type="GO" id="GO:0006189">
    <property type="term" value="P:'de novo' IMP biosynthetic process"/>
    <property type="evidence" value="ECO:0007669"/>
    <property type="project" value="InterPro"/>
</dbReference>
<dbReference type="InterPro" id="IPR036921">
    <property type="entry name" value="PurM-like_N_sf"/>
</dbReference>
<dbReference type="GO" id="GO:0005524">
    <property type="term" value="F:ATP binding"/>
    <property type="evidence" value="ECO:0007669"/>
    <property type="project" value="UniProtKB-KW"/>
</dbReference>
<feature type="compositionally biased region" description="Polar residues" evidence="10">
    <location>
        <begin position="1"/>
        <end position="24"/>
    </location>
</feature>
<evidence type="ECO:0000256" key="2">
    <source>
        <dbReference type="ARBA" id="ARBA00010280"/>
    </source>
</evidence>
<evidence type="ECO:0000256" key="3">
    <source>
        <dbReference type="ARBA" id="ARBA00013047"/>
    </source>
</evidence>
<dbReference type="Proteomes" id="UP001417504">
    <property type="component" value="Unassembled WGS sequence"/>
</dbReference>
<evidence type="ECO:0000313" key="13">
    <source>
        <dbReference type="EMBL" id="KAK9147013.1"/>
    </source>
</evidence>
<accession>A0AAP0K6R2</accession>
<comment type="caution">
    <text evidence="13">The sequence shown here is derived from an EMBL/GenBank/DDBJ whole genome shotgun (WGS) entry which is preliminary data.</text>
</comment>
<name>A0AAP0K6R2_9MAGN</name>
<feature type="compositionally biased region" description="Low complexity" evidence="10">
    <location>
        <begin position="35"/>
        <end position="44"/>
    </location>
</feature>
<dbReference type="InterPro" id="IPR010918">
    <property type="entry name" value="PurM-like_C_dom"/>
</dbReference>
<dbReference type="InterPro" id="IPR036676">
    <property type="entry name" value="PurM-like_C_sf"/>
</dbReference>
<dbReference type="GO" id="GO:0046084">
    <property type="term" value="P:adenine biosynthetic process"/>
    <property type="evidence" value="ECO:0007669"/>
    <property type="project" value="TreeGrafter"/>
</dbReference>
<dbReference type="HAMAP" id="MF_00741">
    <property type="entry name" value="AIRS"/>
    <property type="match status" value="1"/>
</dbReference>
<evidence type="ECO:0000256" key="10">
    <source>
        <dbReference type="SAM" id="MobiDB-lite"/>
    </source>
</evidence>
<dbReference type="PANTHER" id="PTHR10520">
    <property type="entry name" value="TRIFUNCTIONAL PURINE BIOSYNTHETIC PROTEIN ADENOSINE-3-RELATED"/>
    <property type="match status" value="1"/>
</dbReference>
<dbReference type="CDD" id="cd02196">
    <property type="entry name" value="PurM"/>
    <property type="match status" value="1"/>
</dbReference>
<keyword evidence="5" id="KW-0547">Nucleotide-binding</keyword>
<dbReference type="InterPro" id="IPR016188">
    <property type="entry name" value="PurM-like_N"/>
</dbReference>
<evidence type="ECO:0000259" key="11">
    <source>
        <dbReference type="Pfam" id="PF00586"/>
    </source>
</evidence>
<dbReference type="Gene3D" id="3.30.1330.10">
    <property type="entry name" value="PurM-like, N-terminal domain"/>
    <property type="match status" value="1"/>
</dbReference>
<dbReference type="NCBIfam" id="TIGR00878">
    <property type="entry name" value="purM"/>
    <property type="match status" value="1"/>
</dbReference>
<comment type="pathway">
    <text evidence="1">Purine metabolism; IMP biosynthesis via de novo pathway; 5-amino-1-(5-phospho-D-ribosyl)imidazole from N(2)-formyl-N(1)-(5-phospho-D-ribosyl)glycinamide: step 2/2.</text>
</comment>
<proteinExistence type="inferred from homology"/>
<keyword evidence="4" id="KW-0436">Ligase</keyword>
<keyword evidence="14" id="KW-1185">Reference proteome</keyword>
<reference evidence="13 14" key="1">
    <citation type="submission" date="2024-01" db="EMBL/GenBank/DDBJ databases">
        <title>Genome assemblies of Stephania.</title>
        <authorList>
            <person name="Yang L."/>
        </authorList>
    </citation>
    <scope>NUCLEOTIDE SEQUENCE [LARGE SCALE GENOMIC DNA]</scope>
    <source>
        <strain evidence="13">QJT</strain>
        <tissue evidence="13">Leaf</tissue>
    </source>
</reference>
<evidence type="ECO:0000256" key="8">
    <source>
        <dbReference type="ARBA" id="ARBA00032931"/>
    </source>
</evidence>
<dbReference type="Gene3D" id="3.90.650.10">
    <property type="entry name" value="PurM-like C-terminal domain"/>
    <property type="match status" value="1"/>
</dbReference>
<dbReference type="PANTHER" id="PTHR10520:SF12">
    <property type="entry name" value="TRIFUNCTIONAL PURINE BIOSYNTHETIC PROTEIN ADENOSINE-3"/>
    <property type="match status" value="1"/>
</dbReference>
<evidence type="ECO:0000256" key="5">
    <source>
        <dbReference type="ARBA" id="ARBA00022741"/>
    </source>
</evidence>
<dbReference type="EMBL" id="JBBNAE010000002">
    <property type="protein sequence ID" value="KAK9147013.1"/>
    <property type="molecule type" value="Genomic_DNA"/>
</dbReference>
<dbReference type="FunFam" id="3.30.1330.10:FF:000001">
    <property type="entry name" value="Phosphoribosylformylglycinamidine cyclo-ligase"/>
    <property type="match status" value="1"/>
</dbReference>
<dbReference type="Pfam" id="PF02769">
    <property type="entry name" value="AIRS_C"/>
    <property type="match status" value="1"/>
</dbReference>
<organism evidence="13 14">
    <name type="scientific">Stephania japonica</name>
    <dbReference type="NCBI Taxonomy" id="461633"/>
    <lineage>
        <taxon>Eukaryota</taxon>
        <taxon>Viridiplantae</taxon>
        <taxon>Streptophyta</taxon>
        <taxon>Embryophyta</taxon>
        <taxon>Tracheophyta</taxon>
        <taxon>Spermatophyta</taxon>
        <taxon>Magnoliopsida</taxon>
        <taxon>Ranunculales</taxon>
        <taxon>Menispermaceae</taxon>
        <taxon>Menispermoideae</taxon>
        <taxon>Cissampelideae</taxon>
        <taxon>Stephania</taxon>
    </lineage>
</organism>
<dbReference type="SUPFAM" id="SSF56042">
    <property type="entry name" value="PurM C-terminal domain-like"/>
    <property type="match status" value="1"/>
</dbReference>
<dbReference type="AlphaFoldDB" id="A0AAP0K6R2"/>
<evidence type="ECO:0000256" key="1">
    <source>
        <dbReference type="ARBA" id="ARBA00004686"/>
    </source>
</evidence>
<dbReference type="SUPFAM" id="SSF55326">
    <property type="entry name" value="PurM N-terminal domain-like"/>
    <property type="match status" value="1"/>
</dbReference>
<feature type="domain" description="PurM-like N-terminal" evidence="11">
    <location>
        <begin position="111"/>
        <end position="219"/>
    </location>
</feature>
<feature type="domain" description="PurM-like C-terminal" evidence="12">
    <location>
        <begin position="232"/>
        <end position="392"/>
    </location>
</feature>
<feature type="region of interest" description="Disordered" evidence="10">
    <location>
        <begin position="1"/>
        <end position="50"/>
    </location>
</feature>
<comment type="similarity">
    <text evidence="2">Belongs to the AIR synthase family.</text>
</comment>
<dbReference type="InterPro" id="IPR004733">
    <property type="entry name" value="PurM_cligase"/>
</dbReference>
<evidence type="ECO:0000256" key="4">
    <source>
        <dbReference type="ARBA" id="ARBA00022598"/>
    </source>
</evidence>
<dbReference type="FunFam" id="3.90.650.10:FF:000001">
    <property type="entry name" value="Phosphoribosylformylglycinamidine cyclo-ligase"/>
    <property type="match status" value="1"/>
</dbReference>
<dbReference type="Pfam" id="PF00586">
    <property type="entry name" value="AIRS"/>
    <property type="match status" value="1"/>
</dbReference>
<evidence type="ECO:0000256" key="9">
    <source>
        <dbReference type="ARBA" id="ARBA00049057"/>
    </source>
</evidence>
<evidence type="ECO:0000259" key="12">
    <source>
        <dbReference type="Pfam" id="PF02769"/>
    </source>
</evidence>
<sequence length="397" mass="41980">MNTTFASKTELSRTFSPSKQNPNFSKPVKPTCEFSLHSKSSSSSNTTTAHVGLSMSAKQRLNVVSKSSKNGGDSLTYKDSGVDIDAGSELVRRIAKMAPGIGGFGGLFPLGDSYLVAGTDGVGTKLKLAFETGIHDTIGIDLVAMSVNDIVTSGAKPLFFLDYFATSHLDVDLAEKVIKGIVDGCQQSDCVLLGGETAEMPDFYADGEYDLSGFAVGIIKKDAVIDGKSIVAGDVIIGLPSSGVHSNGFSLVRRVLARSGLSLEEKLPGESMTLGEALMAPTVIYVKQVLDIIREGGVKGIAHITGGGFTDNIPRVFPKGLGATIFKDSWEVPPVFKWIQEAGRIEDAEMRRTFNMGIGMVLVVSPEASLRILETGNGSKPLYPIGEVILGEGVSYS</sequence>
<protein>
    <recommendedName>
        <fullName evidence="3">phosphoribosylformylglycinamidine cyclo-ligase</fullName>
        <ecNumber evidence="3">6.3.3.1</ecNumber>
    </recommendedName>
    <alternativeName>
        <fullName evidence="8">AIR synthase</fullName>
    </alternativeName>
    <alternativeName>
        <fullName evidence="7">Phosphoribosyl-aminoimidazole synthetase</fullName>
    </alternativeName>
</protein>
<comment type="catalytic activity">
    <reaction evidence="9">
        <text>2-formamido-N(1)-(5-O-phospho-beta-D-ribosyl)acetamidine + ATP = 5-amino-1-(5-phospho-beta-D-ribosyl)imidazole + ADP + phosphate + H(+)</text>
        <dbReference type="Rhea" id="RHEA:23032"/>
        <dbReference type="ChEBI" id="CHEBI:15378"/>
        <dbReference type="ChEBI" id="CHEBI:30616"/>
        <dbReference type="ChEBI" id="CHEBI:43474"/>
        <dbReference type="ChEBI" id="CHEBI:137981"/>
        <dbReference type="ChEBI" id="CHEBI:147287"/>
        <dbReference type="ChEBI" id="CHEBI:456216"/>
        <dbReference type="EC" id="6.3.3.1"/>
    </reaction>
</comment>